<feature type="domain" description="Rieske" evidence="7">
    <location>
        <begin position="14"/>
        <end position="114"/>
    </location>
</feature>
<dbReference type="InterPro" id="IPR012748">
    <property type="entry name" value="Rieske-like_NirD"/>
</dbReference>
<evidence type="ECO:0000256" key="2">
    <source>
        <dbReference type="ARBA" id="ARBA00022723"/>
    </source>
</evidence>
<keyword evidence="6" id="KW-0534">Nitrate assimilation</keyword>
<reference evidence="8 9" key="1">
    <citation type="submission" date="2021-01" db="EMBL/GenBank/DDBJ databases">
        <title>Whole genome shotgun sequence of Plantactinospora endophytica NBRC 110450.</title>
        <authorList>
            <person name="Komaki H."/>
            <person name="Tamura T."/>
        </authorList>
    </citation>
    <scope>NUCLEOTIDE SEQUENCE [LARGE SCALE GENOMIC DNA]</scope>
    <source>
        <strain evidence="8 9">NBRC 110450</strain>
    </source>
</reference>
<evidence type="ECO:0000256" key="5">
    <source>
        <dbReference type="ARBA" id="ARBA00023014"/>
    </source>
</evidence>
<evidence type="ECO:0000256" key="6">
    <source>
        <dbReference type="ARBA" id="ARBA00023063"/>
    </source>
</evidence>
<organism evidence="8 9">
    <name type="scientific">Plantactinospora endophytica</name>
    <dbReference type="NCBI Taxonomy" id="673535"/>
    <lineage>
        <taxon>Bacteria</taxon>
        <taxon>Bacillati</taxon>
        <taxon>Actinomycetota</taxon>
        <taxon>Actinomycetes</taxon>
        <taxon>Micromonosporales</taxon>
        <taxon>Micromonosporaceae</taxon>
        <taxon>Plantactinospora</taxon>
    </lineage>
</organism>
<keyword evidence="1" id="KW-0001">2Fe-2S</keyword>
<keyword evidence="9" id="KW-1185">Reference proteome</keyword>
<keyword evidence="4" id="KW-0408">Iron</keyword>
<proteinExistence type="predicted"/>
<dbReference type="InterPro" id="IPR017941">
    <property type="entry name" value="Rieske_2Fe-2S"/>
</dbReference>
<dbReference type="SUPFAM" id="SSF50022">
    <property type="entry name" value="ISP domain"/>
    <property type="match status" value="1"/>
</dbReference>
<keyword evidence="3" id="KW-0560">Oxidoreductase</keyword>
<sequence>MTLDTTINDDVSWTPVCPYPRLEPERGVAALIDGEQVAVFRTYDGRLFAIGQQDPIAKAYVMARGIVGSRGEIPTVASPLHKQVYDLRTGDCLDVPGVAVPTYPVRLRDGLVEVAPRQRPAGDS</sequence>
<evidence type="ECO:0000256" key="3">
    <source>
        <dbReference type="ARBA" id="ARBA00023002"/>
    </source>
</evidence>
<accession>A0ABQ4E4M2</accession>
<protein>
    <submittedName>
        <fullName evidence="8">Nitrite reductase small subunit</fullName>
    </submittedName>
</protein>
<dbReference type="PANTHER" id="PTHR40562">
    <property type="match status" value="1"/>
</dbReference>
<dbReference type="PANTHER" id="PTHR40562:SF1">
    <property type="entry name" value="NITRITE REDUCTASE (NADH) SMALL SUBUNIT"/>
    <property type="match status" value="1"/>
</dbReference>
<dbReference type="NCBIfam" id="TIGR02378">
    <property type="entry name" value="nirD_assim_sml"/>
    <property type="match status" value="1"/>
</dbReference>
<dbReference type="Pfam" id="PF13806">
    <property type="entry name" value="Rieske_2"/>
    <property type="match status" value="1"/>
</dbReference>
<dbReference type="InterPro" id="IPR036922">
    <property type="entry name" value="Rieske_2Fe-2S_sf"/>
</dbReference>
<dbReference type="EMBL" id="BONW01000021">
    <property type="protein sequence ID" value="GIG89625.1"/>
    <property type="molecule type" value="Genomic_DNA"/>
</dbReference>
<dbReference type="CDD" id="cd03529">
    <property type="entry name" value="Rieske_NirD"/>
    <property type="match status" value="1"/>
</dbReference>
<dbReference type="Proteomes" id="UP000646749">
    <property type="component" value="Unassembled WGS sequence"/>
</dbReference>
<gene>
    <name evidence="8" type="primary">nirD-2</name>
    <name evidence="8" type="ORF">Pen02_45610</name>
</gene>
<dbReference type="PROSITE" id="PS51300">
    <property type="entry name" value="NIRD"/>
    <property type="match status" value="1"/>
</dbReference>
<name>A0ABQ4E4M2_9ACTN</name>
<evidence type="ECO:0000313" key="8">
    <source>
        <dbReference type="EMBL" id="GIG89625.1"/>
    </source>
</evidence>
<evidence type="ECO:0000256" key="4">
    <source>
        <dbReference type="ARBA" id="ARBA00023004"/>
    </source>
</evidence>
<dbReference type="InterPro" id="IPR017881">
    <property type="entry name" value="NirD"/>
</dbReference>
<evidence type="ECO:0000256" key="1">
    <source>
        <dbReference type="ARBA" id="ARBA00022714"/>
    </source>
</evidence>
<evidence type="ECO:0000313" key="9">
    <source>
        <dbReference type="Proteomes" id="UP000646749"/>
    </source>
</evidence>
<dbReference type="Gene3D" id="2.102.10.10">
    <property type="entry name" value="Rieske [2Fe-2S] iron-sulphur domain"/>
    <property type="match status" value="1"/>
</dbReference>
<keyword evidence="2" id="KW-0479">Metal-binding</keyword>
<evidence type="ECO:0000259" key="7">
    <source>
        <dbReference type="PROSITE" id="PS51296"/>
    </source>
</evidence>
<dbReference type="PROSITE" id="PS51296">
    <property type="entry name" value="RIESKE"/>
    <property type="match status" value="1"/>
</dbReference>
<keyword evidence="5" id="KW-0411">Iron-sulfur</keyword>
<comment type="caution">
    <text evidence="8">The sequence shown here is derived from an EMBL/GenBank/DDBJ whole genome shotgun (WGS) entry which is preliminary data.</text>
</comment>